<sequence length="210" mass="24860">MTHSRRGTRDQKAFRRKTKQRGPVKDLILIVCEGKQTEPNYFEAFRLTNVDVVGAGADPLTVVERAKEMDQQQHRLGKDYDQIWCVFDRDEFPAERFNNAIYATRKLNKFHAAYSNEAFELWYLLHFEYLNSGISRQDYIEKLTKHLDRRYAKNDPAMYHLLLENGDQEKAISYAQRLLRCYSQDNPSENKPSTTVHQLVQVLNQYKHRK</sequence>
<gene>
    <name evidence="1" type="ORF">C0674_02310</name>
</gene>
<dbReference type="InterPro" id="IPR025591">
    <property type="entry name" value="RloB"/>
</dbReference>
<evidence type="ECO:0000313" key="2">
    <source>
        <dbReference type="Proteomes" id="UP000285882"/>
    </source>
</evidence>
<proteinExistence type="predicted"/>
<accession>A0ABX5Q4I5</accession>
<organism evidence="1 2">
    <name type="scientific">Sporolactobacillus terrae</name>
    <dbReference type="NCBI Taxonomy" id="269673"/>
    <lineage>
        <taxon>Bacteria</taxon>
        <taxon>Bacillati</taxon>
        <taxon>Bacillota</taxon>
        <taxon>Bacilli</taxon>
        <taxon>Bacillales</taxon>
        <taxon>Sporolactobacillaceae</taxon>
        <taxon>Sporolactobacillus</taxon>
    </lineage>
</organism>
<name>A0ABX5Q4I5_9BACL</name>
<dbReference type="Pfam" id="PF13707">
    <property type="entry name" value="RloB"/>
    <property type="match status" value="1"/>
</dbReference>
<reference evidence="1 2" key="1">
    <citation type="submission" date="2018-01" db="EMBL/GenBank/DDBJ databases">
        <title>Complete genome sequencing of Sporolactobacillus terrae DLG3.</title>
        <authorList>
            <person name="Nam Y.-D."/>
            <person name="Kang J."/>
            <person name="Chung W.-H."/>
        </authorList>
    </citation>
    <scope>NUCLEOTIDE SEQUENCE [LARGE SCALE GENOMIC DNA]</scope>
    <source>
        <strain evidence="1 2">DLG3</strain>
    </source>
</reference>
<protein>
    <submittedName>
        <fullName evidence="1">Abortive phage infection protein</fullName>
    </submittedName>
</protein>
<dbReference type="EMBL" id="CP025688">
    <property type="protein sequence ID" value="QAA21550.1"/>
    <property type="molecule type" value="Genomic_DNA"/>
</dbReference>
<dbReference type="RefSeq" id="WP_128166043.1">
    <property type="nucleotide sequence ID" value="NZ_CP025688.1"/>
</dbReference>
<keyword evidence="2" id="KW-1185">Reference proteome</keyword>
<dbReference type="Proteomes" id="UP000285882">
    <property type="component" value="Chromosome"/>
</dbReference>
<evidence type="ECO:0000313" key="1">
    <source>
        <dbReference type="EMBL" id="QAA21550.1"/>
    </source>
</evidence>